<evidence type="ECO:0000313" key="6">
    <source>
        <dbReference type="EMBL" id="HDX30886.1"/>
    </source>
</evidence>
<evidence type="ECO:0000256" key="4">
    <source>
        <dbReference type="ARBA" id="ARBA00023163"/>
    </source>
</evidence>
<dbReference type="Pfam" id="PF03466">
    <property type="entry name" value="LysR_substrate"/>
    <property type="match status" value="1"/>
</dbReference>
<dbReference type="SUPFAM" id="SSF46785">
    <property type="entry name" value="Winged helix' DNA-binding domain"/>
    <property type="match status" value="1"/>
</dbReference>
<dbReference type="InterPro" id="IPR000847">
    <property type="entry name" value="LysR_HTH_N"/>
</dbReference>
<comment type="similarity">
    <text evidence="1">Belongs to the LysR transcriptional regulatory family.</text>
</comment>
<dbReference type="FunFam" id="1.10.10.10:FF:000001">
    <property type="entry name" value="LysR family transcriptional regulator"/>
    <property type="match status" value="1"/>
</dbReference>
<dbReference type="PANTHER" id="PTHR30126">
    <property type="entry name" value="HTH-TYPE TRANSCRIPTIONAL REGULATOR"/>
    <property type="match status" value="1"/>
</dbReference>
<evidence type="ECO:0000256" key="2">
    <source>
        <dbReference type="ARBA" id="ARBA00023015"/>
    </source>
</evidence>
<name>A0A7C1JJ72_9CHLR</name>
<dbReference type="PRINTS" id="PR00039">
    <property type="entry name" value="HTHLYSR"/>
</dbReference>
<dbReference type="PROSITE" id="PS50931">
    <property type="entry name" value="HTH_LYSR"/>
    <property type="match status" value="1"/>
</dbReference>
<dbReference type="Pfam" id="PF00126">
    <property type="entry name" value="HTH_1"/>
    <property type="match status" value="1"/>
</dbReference>
<evidence type="ECO:0000256" key="1">
    <source>
        <dbReference type="ARBA" id="ARBA00009437"/>
    </source>
</evidence>
<dbReference type="PANTHER" id="PTHR30126:SF39">
    <property type="entry name" value="HTH-TYPE TRANSCRIPTIONAL REGULATOR CYSL"/>
    <property type="match status" value="1"/>
</dbReference>
<protein>
    <submittedName>
        <fullName evidence="6">LysR family transcriptional regulator</fullName>
    </submittedName>
</protein>
<reference evidence="6" key="1">
    <citation type="journal article" date="2020" name="mSystems">
        <title>Genome- and Community-Level Interaction Insights into Carbon Utilization and Element Cycling Functions of Hydrothermarchaeota in Hydrothermal Sediment.</title>
        <authorList>
            <person name="Zhou Z."/>
            <person name="Liu Y."/>
            <person name="Xu W."/>
            <person name="Pan J."/>
            <person name="Luo Z.H."/>
            <person name="Li M."/>
        </authorList>
    </citation>
    <scope>NUCLEOTIDE SEQUENCE [LARGE SCALE GENOMIC DNA]</scope>
    <source>
        <strain evidence="6">SpSt-289</strain>
    </source>
</reference>
<proteinExistence type="inferred from homology"/>
<evidence type="ECO:0000259" key="5">
    <source>
        <dbReference type="PROSITE" id="PS50931"/>
    </source>
</evidence>
<dbReference type="GO" id="GO:0003700">
    <property type="term" value="F:DNA-binding transcription factor activity"/>
    <property type="evidence" value="ECO:0007669"/>
    <property type="project" value="InterPro"/>
</dbReference>
<dbReference type="InterPro" id="IPR036390">
    <property type="entry name" value="WH_DNA-bd_sf"/>
</dbReference>
<comment type="caution">
    <text evidence="6">The sequence shown here is derived from an EMBL/GenBank/DDBJ whole genome shotgun (WGS) entry which is preliminary data.</text>
</comment>
<evidence type="ECO:0000256" key="3">
    <source>
        <dbReference type="ARBA" id="ARBA00023125"/>
    </source>
</evidence>
<keyword evidence="4" id="KW-0804">Transcription</keyword>
<dbReference type="Gene3D" id="1.10.10.10">
    <property type="entry name" value="Winged helix-like DNA-binding domain superfamily/Winged helix DNA-binding domain"/>
    <property type="match status" value="1"/>
</dbReference>
<accession>A0A7C1JJ72</accession>
<dbReference type="AlphaFoldDB" id="A0A7C1JJ72"/>
<keyword evidence="3" id="KW-0238">DNA-binding</keyword>
<feature type="domain" description="HTH lysR-type" evidence="5">
    <location>
        <begin position="2"/>
        <end position="59"/>
    </location>
</feature>
<sequence length="324" mass="35997">MISLYKLEIFALVVQTGSFSAAAERLLMTQPAVSQHIQDLEAALGAKLFERGRRGVTLTEAGETLHRYTQEILRLVAEAESAVTDVRHLASGQVRVAATPGVGVYLLPDWVQAFRQAHPNLTVTVQTSITPSIVAGLRRGEMDLGFVEGELDGFDQEGIAALELEVNEQFVIVGSKHPWWERKSVRLEELAGKGMVMRQRNSQTRIWLDGELQRAGVQVQVVAEFDNVESIKRAVAKGKDIAILPEYAVRSELEMGLLRALPVEEKPLQRTLKLVWNPGHPFSAVTRAFLRFLTHELPPLSAVLDERRITRVGKSTPGSDVLRR</sequence>
<dbReference type="Gene3D" id="3.40.190.10">
    <property type="entry name" value="Periplasmic binding protein-like II"/>
    <property type="match status" value="2"/>
</dbReference>
<keyword evidence="2" id="KW-0805">Transcription regulation</keyword>
<dbReference type="EMBL" id="DSMG01000058">
    <property type="protein sequence ID" value="HDX30886.1"/>
    <property type="molecule type" value="Genomic_DNA"/>
</dbReference>
<dbReference type="GO" id="GO:0000976">
    <property type="term" value="F:transcription cis-regulatory region binding"/>
    <property type="evidence" value="ECO:0007669"/>
    <property type="project" value="TreeGrafter"/>
</dbReference>
<gene>
    <name evidence="6" type="ORF">ENQ20_05260</name>
</gene>
<dbReference type="InterPro" id="IPR005119">
    <property type="entry name" value="LysR_subst-bd"/>
</dbReference>
<dbReference type="SUPFAM" id="SSF53850">
    <property type="entry name" value="Periplasmic binding protein-like II"/>
    <property type="match status" value="1"/>
</dbReference>
<dbReference type="InterPro" id="IPR036388">
    <property type="entry name" value="WH-like_DNA-bd_sf"/>
</dbReference>
<organism evidence="6">
    <name type="scientific">Caldilinea aerophila</name>
    <dbReference type="NCBI Taxonomy" id="133453"/>
    <lineage>
        <taxon>Bacteria</taxon>
        <taxon>Bacillati</taxon>
        <taxon>Chloroflexota</taxon>
        <taxon>Caldilineae</taxon>
        <taxon>Caldilineales</taxon>
        <taxon>Caldilineaceae</taxon>
        <taxon>Caldilinea</taxon>
    </lineage>
</organism>
<dbReference type="CDD" id="cd05466">
    <property type="entry name" value="PBP2_LTTR_substrate"/>
    <property type="match status" value="1"/>
</dbReference>